<evidence type="ECO:0000313" key="1">
    <source>
        <dbReference type="EMBL" id="RNI28910.1"/>
    </source>
</evidence>
<dbReference type="AlphaFoldDB" id="A0A3M9MTR6"/>
<reference evidence="1 2" key="1">
    <citation type="submission" date="2018-11" db="EMBL/GenBank/DDBJ databases">
        <title>Rufibacter latericius sp. nov., isolated from water in Baiyang Lake.</title>
        <authorList>
            <person name="Yang Y."/>
        </authorList>
    </citation>
    <scope>NUCLEOTIDE SEQUENCE [LARGE SCALE GENOMIC DNA]</scope>
    <source>
        <strain evidence="1 2">MCC P1</strain>
    </source>
</reference>
<dbReference type="Proteomes" id="UP000271010">
    <property type="component" value="Unassembled WGS sequence"/>
</dbReference>
<proteinExistence type="predicted"/>
<keyword evidence="2" id="KW-1185">Reference proteome</keyword>
<evidence type="ECO:0000313" key="2">
    <source>
        <dbReference type="Proteomes" id="UP000271010"/>
    </source>
</evidence>
<dbReference type="EMBL" id="RJJE01000011">
    <property type="protein sequence ID" value="RNI28910.1"/>
    <property type="molecule type" value="Genomic_DNA"/>
</dbReference>
<name>A0A3M9MTR6_9BACT</name>
<protein>
    <submittedName>
        <fullName evidence="1">Uncharacterized protein</fullName>
    </submittedName>
</protein>
<sequence length="327" mass="38482">MVIVSGIKQAKSNKDWSVVIVENTEDLFCKEHTEALGYIYKPKTATIPVLTSKNFMVVGQLYYDIEIIGKLRNYPFWEGQKPNRAGIYKNNEIVKVTPVNKLVIEFINKFYFLFKTNNISEIPNTCQVTINGLIPKIKPFVDIFNFLSIKIKVIRPNYPTYWDIHPDEDGDREFNIYAENYCLIIGYKTNPIIIHLLILISQELYRNYNLKIIFSYSKYDFDDYENLIPGNSDSCYFTFDYYSQGNYHNISESIEPKVLLDLNIEAIDEEFIKSRFPNYNPSDCDHIERVYEDYGEEYNSRQSNYEADRDAFDALTDGQYGDYEDYF</sequence>
<gene>
    <name evidence="1" type="ORF">EFA69_12755</name>
</gene>
<dbReference type="RefSeq" id="WP_123133516.1">
    <property type="nucleotide sequence ID" value="NZ_RJJE01000011.1"/>
</dbReference>
<organism evidence="1 2">
    <name type="scientific">Rufibacter immobilis</name>
    <dbReference type="NCBI Taxonomy" id="1348778"/>
    <lineage>
        <taxon>Bacteria</taxon>
        <taxon>Pseudomonadati</taxon>
        <taxon>Bacteroidota</taxon>
        <taxon>Cytophagia</taxon>
        <taxon>Cytophagales</taxon>
        <taxon>Hymenobacteraceae</taxon>
        <taxon>Rufibacter</taxon>
    </lineage>
</organism>
<accession>A0A3M9MTR6</accession>
<comment type="caution">
    <text evidence="1">The sequence shown here is derived from an EMBL/GenBank/DDBJ whole genome shotgun (WGS) entry which is preliminary data.</text>
</comment>